<accession>A0A3B1CDX5</accession>
<dbReference type="AlphaFoldDB" id="A0A3B1CDX5"/>
<proteinExistence type="predicted"/>
<dbReference type="InterPro" id="IPR014982">
    <property type="entry name" value="GSCFA"/>
</dbReference>
<gene>
    <name evidence="2" type="ORF">MNBD_IGNAVI01-1614</name>
</gene>
<dbReference type="EMBL" id="UOGD01000423">
    <property type="protein sequence ID" value="VAX28676.1"/>
    <property type="molecule type" value="Genomic_DNA"/>
</dbReference>
<evidence type="ECO:0000313" key="2">
    <source>
        <dbReference type="EMBL" id="VAX28676.1"/>
    </source>
</evidence>
<reference evidence="2" key="1">
    <citation type="submission" date="2018-06" db="EMBL/GenBank/DDBJ databases">
        <authorList>
            <person name="Zhirakovskaya E."/>
        </authorList>
    </citation>
    <scope>NUCLEOTIDE SEQUENCE</scope>
</reference>
<dbReference type="CDD" id="cd00229">
    <property type="entry name" value="SGNH_hydrolase"/>
    <property type="match status" value="1"/>
</dbReference>
<dbReference type="Pfam" id="PF08885">
    <property type="entry name" value="GSCFA"/>
    <property type="match status" value="1"/>
</dbReference>
<sequence length="327" mass="38366">MKFRTEINLGNSQDPIEHNQKILTIGSCFAQNIGEYFERFRFNVMCNPFGVLYNPVSILNSFKFVLDNKTFLQEDLVEHDGEWHSFFHHSDFSHHDPKVCLDKINSGLKTTSDFLAKADVIIITYGTAYVYKHIKRNIIVSNCHKIPSKEFERYRLSLERTEKVIEETVNLLKSANENARIIFTVSPVRHWKDGAANNQLSKSTLLLAVDKTINSNKNCEYFPSYEIVMDDLRDYRFYDSDLLHPNKLATDYIWEKFSASMFSENCLTLMKEIAKIIKAREHRVRNVKSESHQAFLKSQLEKIRTLHLKHPHLNLSEDESYFRKQLF</sequence>
<dbReference type="InterPro" id="IPR036514">
    <property type="entry name" value="SGNH_hydro_sf"/>
</dbReference>
<name>A0A3B1CDX5_9ZZZZ</name>
<dbReference type="SUPFAM" id="SSF52266">
    <property type="entry name" value="SGNH hydrolase"/>
    <property type="match status" value="1"/>
</dbReference>
<protein>
    <recommendedName>
        <fullName evidence="1">GSCFA domain-containing protein</fullName>
    </recommendedName>
</protein>
<organism evidence="2">
    <name type="scientific">hydrothermal vent metagenome</name>
    <dbReference type="NCBI Taxonomy" id="652676"/>
    <lineage>
        <taxon>unclassified sequences</taxon>
        <taxon>metagenomes</taxon>
        <taxon>ecological metagenomes</taxon>
    </lineage>
</organism>
<evidence type="ECO:0000259" key="1">
    <source>
        <dbReference type="Pfam" id="PF08885"/>
    </source>
</evidence>
<feature type="domain" description="GSCFA" evidence="1">
    <location>
        <begin position="21"/>
        <end position="257"/>
    </location>
</feature>
<dbReference type="Gene3D" id="3.40.50.1110">
    <property type="entry name" value="SGNH hydrolase"/>
    <property type="match status" value="1"/>
</dbReference>